<dbReference type="InterPro" id="IPR036890">
    <property type="entry name" value="HATPase_C_sf"/>
</dbReference>
<dbReference type="SUPFAM" id="SSF47226">
    <property type="entry name" value="Histidine-containing phosphotransfer domain, HPT domain"/>
    <property type="match status" value="1"/>
</dbReference>
<dbReference type="InterPro" id="IPR000014">
    <property type="entry name" value="PAS"/>
</dbReference>
<dbReference type="SUPFAM" id="SSF55874">
    <property type="entry name" value="ATPase domain of HSP90 chaperone/DNA topoisomerase II/histidine kinase"/>
    <property type="match status" value="1"/>
</dbReference>
<dbReference type="EC" id="2.7.13.3" evidence="3"/>
<dbReference type="AlphaFoldDB" id="A0A377HMK6"/>
<feature type="domain" description="Histidine kinase" evidence="16">
    <location>
        <begin position="231"/>
        <end position="453"/>
    </location>
</feature>
<dbReference type="InterPro" id="IPR036097">
    <property type="entry name" value="HisK_dim/P_sf"/>
</dbReference>
<feature type="modified residue" description="Phosphohistidine" evidence="13">
    <location>
        <position position="667"/>
    </location>
</feature>
<evidence type="ECO:0000259" key="19">
    <source>
        <dbReference type="PROSITE" id="PS50894"/>
    </source>
</evidence>
<dbReference type="SMART" id="SM00388">
    <property type="entry name" value="HisKA"/>
    <property type="match status" value="1"/>
</dbReference>
<feature type="coiled-coil region" evidence="15">
    <location>
        <begin position="12"/>
        <end position="71"/>
    </location>
</feature>
<dbReference type="FunFam" id="3.30.565.10:FF:000010">
    <property type="entry name" value="Sensor histidine kinase RcsC"/>
    <property type="match status" value="1"/>
</dbReference>
<dbReference type="InterPro" id="IPR000700">
    <property type="entry name" value="PAS-assoc_C"/>
</dbReference>
<dbReference type="SUPFAM" id="SSF52172">
    <property type="entry name" value="CheY-like"/>
    <property type="match status" value="1"/>
</dbReference>
<feature type="coiled-coil region" evidence="15">
    <location>
        <begin position="197"/>
        <end position="224"/>
    </location>
</feature>
<dbReference type="PROSITE" id="PS50109">
    <property type="entry name" value="HIS_KIN"/>
    <property type="match status" value="1"/>
</dbReference>
<dbReference type="Gene3D" id="3.30.450.20">
    <property type="entry name" value="PAS domain"/>
    <property type="match status" value="1"/>
</dbReference>
<accession>A0A377HMK6</accession>
<dbReference type="CDD" id="cd16922">
    <property type="entry name" value="HATPase_EvgS-ArcB-TorS-like"/>
    <property type="match status" value="1"/>
</dbReference>
<dbReference type="InterPro" id="IPR004358">
    <property type="entry name" value="Sig_transdc_His_kin-like_C"/>
</dbReference>
<dbReference type="PANTHER" id="PTHR45339">
    <property type="entry name" value="HYBRID SIGNAL TRANSDUCTION HISTIDINE KINASE J"/>
    <property type="match status" value="1"/>
</dbReference>
<evidence type="ECO:0000256" key="10">
    <source>
        <dbReference type="ARBA" id="ARBA00022989"/>
    </source>
</evidence>
<keyword evidence="4 14" id="KW-0597">Phosphoprotein</keyword>
<feature type="domain" description="HPt" evidence="19">
    <location>
        <begin position="628"/>
        <end position="724"/>
    </location>
</feature>
<dbReference type="STRING" id="673.AL542_16945"/>
<dbReference type="RefSeq" id="WP_115659757.1">
    <property type="nucleotide sequence ID" value="NZ_UGHD01000002.1"/>
</dbReference>
<dbReference type="SUPFAM" id="SSF55785">
    <property type="entry name" value="PYP-like sensor domain (PAS domain)"/>
    <property type="match status" value="1"/>
</dbReference>
<dbReference type="CDD" id="cd00082">
    <property type="entry name" value="HisKA"/>
    <property type="match status" value="1"/>
</dbReference>
<evidence type="ECO:0000256" key="14">
    <source>
        <dbReference type="PROSITE-ProRule" id="PRU00169"/>
    </source>
</evidence>
<gene>
    <name evidence="20" type="primary">rpfC_2</name>
    <name evidence="20" type="ORF">NCTC11645_01860</name>
</gene>
<evidence type="ECO:0000256" key="6">
    <source>
        <dbReference type="ARBA" id="ARBA00022692"/>
    </source>
</evidence>
<dbReference type="FunFam" id="1.10.287.130:FF:000004">
    <property type="entry name" value="Ethylene receptor 1"/>
    <property type="match status" value="1"/>
</dbReference>
<dbReference type="InterPro" id="IPR008207">
    <property type="entry name" value="Sig_transdc_His_kin_Hpt_dom"/>
</dbReference>
<evidence type="ECO:0000313" key="20">
    <source>
        <dbReference type="EMBL" id="STO57468.1"/>
    </source>
</evidence>
<sequence length="731" mass="80977">MTVPSRKPRRGSDTTEQENAQLRKEIDALYAAAEAREQQLLAATHAMDDILLEVESQRNALKKKNKQLLELNAYIRSINDAMNSILVVVGVDGQVSQTNRVFTEDLHWTEDELPQIHIDSLFPKDILSGIREKNGASSGSLVVSYITHRGHLECEMPLHRSNGALTEAVYLVKGEQFYSHQGKLQGILLTATDISELRQREVALRQSEIALQKAKAEADAANQAKGDFLATMSHEIRTPLNAIIGFTKLCLHSELTLKQRDYLNKVDVASHSLSHLINDVLDLSKIEAGKLEMERVPFNLNQVLSNVRHVMWFDVAKRGLTFSMGVEPSVPANVIGDPLRLQQVLVNLVGNAIKFTDKGEVSVTVSRKKSRARKSVTLIFRVCDTGIGMTDDQLSQLFSKYHQAEPSTSRRFGGTGLGLTISQKLVNLMKGRIHINSALGQGTECEFSAEFGVIDESALTHSSVVGTSEELSLSQVSELEGKQVLVVDDNTINREMIRELLSSLGMVISQVSSGEEAIEAVKQQAFSLILMDLRMAGMDGIEATKALRKLPNGSLVPVIALSANTSASMAETCTQAGMNDYLPKPIDFRRLIQVIANHLASSQQEGAGLVAEAPVFHPETALVRLGSNKKVYLRMLEKFLSECELRLNELERVYQTQDKPAQKHVFHELKGITAALGAEKLCEICEQLEWACRDKKALDSRTYQHLLDEFNQLINVLESYMSQEQNQGNGQ</sequence>
<dbReference type="Pfam" id="PF02518">
    <property type="entry name" value="HATPase_c"/>
    <property type="match status" value="1"/>
</dbReference>
<dbReference type="GO" id="GO:0000155">
    <property type="term" value="F:phosphorelay sensor kinase activity"/>
    <property type="evidence" value="ECO:0007669"/>
    <property type="project" value="InterPro"/>
</dbReference>
<dbReference type="Pfam" id="PF01627">
    <property type="entry name" value="Hpt"/>
    <property type="match status" value="1"/>
</dbReference>
<dbReference type="SUPFAM" id="SSF47384">
    <property type="entry name" value="Homodimeric domain of signal transducing histidine kinase"/>
    <property type="match status" value="1"/>
</dbReference>
<evidence type="ECO:0000256" key="4">
    <source>
        <dbReference type="ARBA" id="ARBA00022553"/>
    </source>
</evidence>
<dbReference type="GO" id="GO:0005886">
    <property type="term" value="C:plasma membrane"/>
    <property type="evidence" value="ECO:0007669"/>
    <property type="project" value="UniProtKB-SubCell"/>
</dbReference>
<dbReference type="SMART" id="SM00448">
    <property type="entry name" value="REC"/>
    <property type="match status" value="1"/>
</dbReference>
<comment type="catalytic activity">
    <reaction evidence="1">
        <text>ATP + protein L-histidine = ADP + protein N-phospho-L-histidine.</text>
        <dbReference type="EC" id="2.7.13.3"/>
    </reaction>
</comment>
<dbReference type="CDD" id="cd00130">
    <property type="entry name" value="PAS"/>
    <property type="match status" value="1"/>
</dbReference>
<dbReference type="InterPro" id="IPR036641">
    <property type="entry name" value="HPT_dom_sf"/>
</dbReference>
<dbReference type="PROSITE" id="PS50894">
    <property type="entry name" value="HPT"/>
    <property type="match status" value="1"/>
</dbReference>
<evidence type="ECO:0000256" key="5">
    <source>
        <dbReference type="ARBA" id="ARBA00022679"/>
    </source>
</evidence>
<evidence type="ECO:0000256" key="2">
    <source>
        <dbReference type="ARBA" id="ARBA00004370"/>
    </source>
</evidence>
<proteinExistence type="predicted"/>
<evidence type="ECO:0000259" key="16">
    <source>
        <dbReference type="PROSITE" id="PS50109"/>
    </source>
</evidence>
<keyword evidence="15" id="KW-0175">Coiled coil</keyword>
<keyword evidence="11" id="KW-0902">Two-component regulatory system</keyword>
<dbReference type="InterPro" id="IPR011006">
    <property type="entry name" value="CheY-like_superfamily"/>
</dbReference>
<dbReference type="SMART" id="SM00387">
    <property type="entry name" value="HATPase_c"/>
    <property type="match status" value="1"/>
</dbReference>
<dbReference type="Proteomes" id="UP000254512">
    <property type="component" value="Unassembled WGS sequence"/>
</dbReference>
<dbReference type="GO" id="GO:0005524">
    <property type="term" value="F:ATP binding"/>
    <property type="evidence" value="ECO:0007669"/>
    <property type="project" value="UniProtKB-KW"/>
</dbReference>
<keyword evidence="12" id="KW-0472">Membrane</keyword>
<dbReference type="Pfam" id="PF00512">
    <property type="entry name" value="HisKA"/>
    <property type="match status" value="1"/>
</dbReference>
<evidence type="ECO:0000256" key="12">
    <source>
        <dbReference type="ARBA" id="ARBA00023136"/>
    </source>
</evidence>
<dbReference type="InterPro" id="IPR035965">
    <property type="entry name" value="PAS-like_dom_sf"/>
</dbReference>
<evidence type="ECO:0000256" key="15">
    <source>
        <dbReference type="SAM" id="Coils"/>
    </source>
</evidence>
<dbReference type="Gene3D" id="3.40.50.2300">
    <property type="match status" value="1"/>
</dbReference>
<dbReference type="Gene3D" id="1.20.120.160">
    <property type="entry name" value="HPT domain"/>
    <property type="match status" value="1"/>
</dbReference>
<evidence type="ECO:0000259" key="17">
    <source>
        <dbReference type="PROSITE" id="PS50110"/>
    </source>
</evidence>
<dbReference type="Gene3D" id="3.30.565.10">
    <property type="entry name" value="Histidine kinase-like ATPase, C-terminal domain"/>
    <property type="match status" value="1"/>
</dbReference>
<dbReference type="PROSITE" id="PS50113">
    <property type="entry name" value="PAC"/>
    <property type="match status" value="1"/>
</dbReference>
<comment type="subcellular location">
    <subcellularLocation>
        <location evidence="2">Membrane</location>
    </subcellularLocation>
</comment>
<dbReference type="InterPro" id="IPR003594">
    <property type="entry name" value="HATPase_dom"/>
</dbReference>
<dbReference type="InterPro" id="IPR005467">
    <property type="entry name" value="His_kinase_dom"/>
</dbReference>
<keyword evidence="10" id="KW-1133">Transmembrane helix</keyword>
<feature type="domain" description="Response regulatory" evidence="17">
    <location>
        <begin position="483"/>
        <end position="599"/>
    </location>
</feature>
<keyword evidence="9" id="KW-0067">ATP-binding</keyword>
<feature type="modified residue" description="4-aspartylphosphate" evidence="14">
    <location>
        <position position="532"/>
    </location>
</feature>
<reference evidence="20 21" key="1">
    <citation type="submission" date="2018-06" db="EMBL/GenBank/DDBJ databases">
        <authorList>
            <consortium name="Pathogen Informatics"/>
            <person name="Doyle S."/>
        </authorList>
    </citation>
    <scope>NUCLEOTIDE SEQUENCE [LARGE SCALE GENOMIC DNA]</scope>
    <source>
        <strain evidence="20 21">NCTC11645</strain>
    </source>
</reference>
<protein>
    <recommendedName>
        <fullName evidence="3">histidine kinase</fullName>
        <ecNumber evidence="3">2.7.13.3</ecNumber>
    </recommendedName>
</protein>
<dbReference type="CDD" id="cd00088">
    <property type="entry name" value="HPT"/>
    <property type="match status" value="1"/>
</dbReference>
<dbReference type="PANTHER" id="PTHR45339:SF3">
    <property type="entry name" value="HISTIDINE KINASE"/>
    <property type="match status" value="1"/>
</dbReference>
<dbReference type="PRINTS" id="PR00344">
    <property type="entry name" value="BCTRLSENSOR"/>
</dbReference>
<dbReference type="PROSITE" id="PS50110">
    <property type="entry name" value="RESPONSE_REGULATORY"/>
    <property type="match status" value="1"/>
</dbReference>
<name>A0A377HMK6_GRIHO</name>
<evidence type="ECO:0000256" key="8">
    <source>
        <dbReference type="ARBA" id="ARBA00022777"/>
    </source>
</evidence>
<dbReference type="InterPro" id="IPR003661">
    <property type="entry name" value="HisK_dim/P_dom"/>
</dbReference>
<evidence type="ECO:0000256" key="7">
    <source>
        <dbReference type="ARBA" id="ARBA00022741"/>
    </source>
</evidence>
<organism evidence="20 21">
    <name type="scientific">Grimontia hollisae</name>
    <name type="common">Vibrio hollisae</name>
    <dbReference type="NCBI Taxonomy" id="673"/>
    <lineage>
        <taxon>Bacteria</taxon>
        <taxon>Pseudomonadati</taxon>
        <taxon>Pseudomonadota</taxon>
        <taxon>Gammaproteobacteria</taxon>
        <taxon>Vibrionales</taxon>
        <taxon>Vibrionaceae</taxon>
        <taxon>Grimontia</taxon>
    </lineage>
</organism>
<evidence type="ECO:0000259" key="18">
    <source>
        <dbReference type="PROSITE" id="PS50113"/>
    </source>
</evidence>
<evidence type="ECO:0000256" key="1">
    <source>
        <dbReference type="ARBA" id="ARBA00000085"/>
    </source>
</evidence>
<keyword evidence="6" id="KW-0812">Transmembrane</keyword>
<evidence type="ECO:0000256" key="11">
    <source>
        <dbReference type="ARBA" id="ARBA00023012"/>
    </source>
</evidence>
<dbReference type="Gene3D" id="1.10.287.130">
    <property type="match status" value="1"/>
</dbReference>
<evidence type="ECO:0000256" key="9">
    <source>
        <dbReference type="ARBA" id="ARBA00022840"/>
    </source>
</evidence>
<keyword evidence="5 20" id="KW-0808">Transferase</keyword>
<dbReference type="EMBL" id="UGHD01000002">
    <property type="protein sequence ID" value="STO57468.1"/>
    <property type="molecule type" value="Genomic_DNA"/>
</dbReference>
<keyword evidence="8" id="KW-0418">Kinase</keyword>
<dbReference type="Pfam" id="PF00072">
    <property type="entry name" value="Response_reg"/>
    <property type="match status" value="1"/>
</dbReference>
<dbReference type="InterPro" id="IPR001789">
    <property type="entry name" value="Sig_transdc_resp-reg_receiver"/>
</dbReference>
<feature type="domain" description="PAC" evidence="18">
    <location>
        <begin position="152"/>
        <end position="206"/>
    </location>
</feature>
<keyword evidence="7" id="KW-0547">Nucleotide-binding</keyword>
<evidence type="ECO:0000313" key="21">
    <source>
        <dbReference type="Proteomes" id="UP000254512"/>
    </source>
</evidence>
<dbReference type="CDD" id="cd17546">
    <property type="entry name" value="REC_hyHK_CKI1_RcsC-like"/>
    <property type="match status" value="1"/>
</dbReference>
<evidence type="ECO:0000256" key="13">
    <source>
        <dbReference type="PROSITE-ProRule" id="PRU00110"/>
    </source>
</evidence>
<evidence type="ECO:0000256" key="3">
    <source>
        <dbReference type="ARBA" id="ARBA00012438"/>
    </source>
</evidence>